<dbReference type="EMBL" id="CP012333">
    <property type="protein sequence ID" value="AKV02824.1"/>
    <property type="molecule type" value="Genomic_DNA"/>
</dbReference>
<evidence type="ECO:0000259" key="2">
    <source>
        <dbReference type="PROSITE" id="PS50914"/>
    </source>
</evidence>
<evidence type="ECO:0000256" key="1">
    <source>
        <dbReference type="SAM" id="MobiDB-lite"/>
    </source>
</evidence>
<dbReference type="PANTHER" id="PTHR34606">
    <property type="entry name" value="BON DOMAIN-CONTAINING PROTEIN"/>
    <property type="match status" value="1"/>
</dbReference>
<feature type="compositionally biased region" description="Basic and acidic residues" evidence="1">
    <location>
        <begin position="70"/>
        <end position="80"/>
    </location>
</feature>
<dbReference type="RefSeq" id="WP_169928341.1">
    <property type="nucleotide sequence ID" value="NZ_CP012333.1"/>
</dbReference>
<feature type="domain" description="BON" evidence="2">
    <location>
        <begin position="98"/>
        <end position="166"/>
    </location>
</feature>
<dbReference type="InterPro" id="IPR051686">
    <property type="entry name" value="Lipoprotein_DolP"/>
</dbReference>
<dbReference type="PROSITE" id="PS50914">
    <property type="entry name" value="BON"/>
    <property type="match status" value="1"/>
</dbReference>
<organism evidence="3 4">
    <name type="scientific">Labilithrix luteola</name>
    <dbReference type="NCBI Taxonomy" id="1391654"/>
    <lineage>
        <taxon>Bacteria</taxon>
        <taxon>Pseudomonadati</taxon>
        <taxon>Myxococcota</taxon>
        <taxon>Polyangia</taxon>
        <taxon>Polyangiales</taxon>
        <taxon>Labilitrichaceae</taxon>
        <taxon>Labilithrix</taxon>
    </lineage>
</organism>
<dbReference type="Pfam" id="PF04972">
    <property type="entry name" value="BON"/>
    <property type="match status" value="1"/>
</dbReference>
<dbReference type="AlphaFoldDB" id="A0A0K1QAQ9"/>
<protein>
    <recommendedName>
        <fullName evidence="2">BON domain-containing protein</fullName>
    </recommendedName>
</protein>
<accession>A0A0K1QAQ9</accession>
<evidence type="ECO:0000313" key="4">
    <source>
        <dbReference type="Proteomes" id="UP000064967"/>
    </source>
</evidence>
<dbReference type="KEGG" id="llu:AKJ09_09487"/>
<sequence length="185" mass="20708">MTPRPWPPGEPEEEDLTIRDRTYESFGEQGLGMPTYLPESYDPDDDVNAATDVLEEEEPLAEAELYSEEEVPRGSERVDLGEPIAVEAPSAPRGRRRRDQRIRDELATMLSTTESLETANVEVIVHVGEITLRGTVPDENQRGRIEAMAERIRGVVAVSNDLRVGEVEIAEIPERDTTPGDGRRR</sequence>
<proteinExistence type="predicted"/>
<evidence type="ECO:0000313" key="3">
    <source>
        <dbReference type="EMBL" id="AKV02824.1"/>
    </source>
</evidence>
<feature type="region of interest" description="Disordered" evidence="1">
    <location>
        <begin position="22"/>
        <end position="101"/>
    </location>
</feature>
<feature type="compositionally biased region" description="Acidic residues" evidence="1">
    <location>
        <begin position="41"/>
        <end position="69"/>
    </location>
</feature>
<dbReference type="PANTHER" id="PTHR34606:SF15">
    <property type="entry name" value="BON DOMAIN-CONTAINING PROTEIN"/>
    <property type="match status" value="1"/>
</dbReference>
<keyword evidence="4" id="KW-1185">Reference proteome</keyword>
<gene>
    <name evidence="3" type="ORF">AKJ09_09487</name>
</gene>
<reference evidence="3 4" key="1">
    <citation type="submission" date="2015-08" db="EMBL/GenBank/DDBJ databases">
        <authorList>
            <person name="Babu N.S."/>
            <person name="Beckwith C.J."/>
            <person name="Beseler K.G."/>
            <person name="Brison A."/>
            <person name="Carone J.V."/>
            <person name="Caskin T.P."/>
            <person name="Diamond M."/>
            <person name="Durham M.E."/>
            <person name="Foxe J.M."/>
            <person name="Go M."/>
            <person name="Henderson B.A."/>
            <person name="Jones I.B."/>
            <person name="McGettigan J.A."/>
            <person name="Micheletti S.J."/>
            <person name="Nasrallah M.E."/>
            <person name="Ortiz D."/>
            <person name="Piller C.R."/>
            <person name="Privatt S.R."/>
            <person name="Schneider S.L."/>
            <person name="Sharp S."/>
            <person name="Smith T.C."/>
            <person name="Stanton J.D."/>
            <person name="Ullery H.E."/>
            <person name="Wilson R.J."/>
            <person name="Serrano M.G."/>
            <person name="Buck G."/>
            <person name="Lee V."/>
            <person name="Wang Y."/>
            <person name="Carvalho R."/>
            <person name="Voegtly L."/>
            <person name="Shi R."/>
            <person name="Duckworth R."/>
            <person name="Johnson A."/>
            <person name="Loviza R."/>
            <person name="Walstead R."/>
            <person name="Shah Z."/>
            <person name="Kiflezghi M."/>
            <person name="Wade K."/>
            <person name="Ball S.L."/>
            <person name="Bradley K.W."/>
            <person name="Asai D.J."/>
            <person name="Bowman C.A."/>
            <person name="Russell D.A."/>
            <person name="Pope W.H."/>
            <person name="Jacobs-Sera D."/>
            <person name="Hendrix R.W."/>
            <person name="Hatfull G.F."/>
        </authorList>
    </citation>
    <scope>NUCLEOTIDE SEQUENCE [LARGE SCALE GENOMIC DNA]</scope>
    <source>
        <strain evidence="3 4">DSM 27648</strain>
    </source>
</reference>
<name>A0A0K1QAQ9_9BACT</name>
<dbReference type="STRING" id="1391654.AKJ09_09487"/>
<dbReference type="Gene3D" id="3.30.1340.30">
    <property type="match status" value="1"/>
</dbReference>
<dbReference type="Proteomes" id="UP000064967">
    <property type="component" value="Chromosome"/>
</dbReference>
<dbReference type="InterPro" id="IPR007055">
    <property type="entry name" value="BON_dom"/>
</dbReference>